<feature type="transmembrane region" description="Helical" evidence="1">
    <location>
        <begin position="48"/>
        <end position="68"/>
    </location>
</feature>
<dbReference type="EMBL" id="JAENIM010000023">
    <property type="protein sequence ID" value="MBK1790545.1"/>
    <property type="molecule type" value="Genomic_DNA"/>
</dbReference>
<protein>
    <submittedName>
        <fullName evidence="3">PEP-CTERM sorting domain-containing protein</fullName>
    </submittedName>
</protein>
<comment type="caution">
    <text evidence="3">The sequence shown here is derived from an EMBL/GenBank/DDBJ whole genome shotgun (WGS) entry which is preliminary data.</text>
</comment>
<dbReference type="Pfam" id="PF07589">
    <property type="entry name" value="PEP-CTERM"/>
    <property type="match status" value="1"/>
</dbReference>
<keyword evidence="1" id="KW-1133">Transmembrane helix</keyword>
<sequence length="77" mass="8362">MKTPLSSSLAIVSLLLFMCQLTFATNLPSSQLEINSALVSIVEPADNARSVPEPSVMLLSSLAILLILRRRRCGSEF</sequence>
<proteinExistence type="predicted"/>
<gene>
    <name evidence="3" type="ORF">JIN82_05165</name>
</gene>
<reference evidence="3" key="1">
    <citation type="submission" date="2021-01" db="EMBL/GenBank/DDBJ databases">
        <title>Modified the classification status of verrucomicrobia.</title>
        <authorList>
            <person name="Feng X."/>
        </authorList>
    </citation>
    <scope>NUCLEOTIDE SEQUENCE</scope>
    <source>
        <strain evidence="3">_KCTC 22039</strain>
    </source>
</reference>
<evidence type="ECO:0000313" key="4">
    <source>
        <dbReference type="Proteomes" id="UP000624703"/>
    </source>
</evidence>
<dbReference type="NCBIfam" id="TIGR02595">
    <property type="entry name" value="PEP_CTERM"/>
    <property type="match status" value="1"/>
</dbReference>
<feature type="domain" description="Ice-binding protein C-terminal" evidence="2">
    <location>
        <begin position="50"/>
        <end position="72"/>
    </location>
</feature>
<name>A0A8J7SH44_9BACT</name>
<dbReference type="AlphaFoldDB" id="A0A8J7SH44"/>
<organism evidence="3 4">
    <name type="scientific">Persicirhabdus sediminis</name>
    <dbReference type="NCBI Taxonomy" id="454144"/>
    <lineage>
        <taxon>Bacteria</taxon>
        <taxon>Pseudomonadati</taxon>
        <taxon>Verrucomicrobiota</taxon>
        <taxon>Verrucomicrobiia</taxon>
        <taxon>Verrucomicrobiales</taxon>
        <taxon>Verrucomicrobiaceae</taxon>
        <taxon>Persicirhabdus</taxon>
    </lineage>
</organism>
<dbReference type="InterPro" id="IPR013424">
    <property type="entry name" value="Ice-binding_C"/>
</dbReference>
<accession>A0A8J7SH44</accession>
<keyword evidence="1" id="KW-0472">Membrane</keyword>
<evidence type="ECO:0000256" key="1">
    <source>
        <dbReference type="SAM" id="Phobius"/>
    </source>
</evidence>
<keyword evidence="1" id="KW-0812">Transmembrane</keyword>
<evidence type="ECO:0000313" key="3">
    <source>
        <dbReference type="EMBL" id="MBK1790545.1"/>
    </source>
</evidence>
<dbReference type="RefSeq" id="WP_200310580.1">
    <property type="nucleotide sequence ID" value="NZ_JAENIM010000023.1"/>
</dbReference>
<dbReference type="Proteomes" id="UP000624703">
    <property type="component" value="Unassembled WGS sequence"/>
</dbReference>
<evidence type="ECO:0000259" key="2">
    <source>
        <dbReference type="Pfam" id="PF07589"/>
    </source>
</evidence>
<keyword evidence="4" id="KW-1185">Reference proteome</keyword>